<keyword evidence="1" id="KW-0812">Transmembrane</keyword>
<evidence type="ECO:0000313" key="2">
    <source>
        <dbReference type="EMBL" id="KJH40935.1"/>
    </source>
</evidence>
<dbReference type="EMBL" id="KN716961">
    <property type="protein sequence ID" value="KJH40935.1"/>
    <property type="molecule type" value="Genomic_DNA"/>
</dbReference>
<gene>
    <name evidence="2" type="ORF">DICVIV_13099</name>
</gene>
<accession>A0A0D8X8N5</accession>
<reference evidence="2 3" key="1">
    <citation type="submission" date="2013-11" db="EMBL/GenBank/DDBJ databases">
        <title>Draft genome of the bovine lungworm Dictyocaulus viviparus.</title>
        <authorList>
            <person name="Mitreva M."/>
        </authorList>
    </citation>
    <scope>NUCLEOTIDE SEQUENCE [LARGE SCALE GENOMIC DNA]</scope>
    <source>
        <strain evidence="2 3">HannoverDv2000</strain>
    </source>
</reference>
<organism evidence="2 3">
    <name type="scientific">Dictyocaulus viviparus</name>
    <name type="common">Bovine lungworm</name>
    <dbReference type="NCBI Taxonomy" id="29172"/>
    <lineage>
        <taxon>Eukaryota</taxon>
        <taxon>Metazoa</taxon>
        <taxon>Ecdysozoa</taxon>
        <taxon>Nematoda</taxon>
        <taxon>Chromadorea</taxon>
        <taxon>Rhabditida</taxon>
        <taxon>Rhabditina</taxon>
        <taxon>Rhabditomorpha</taxon>
        <taxon>Strongyloidea</taxon>
        <taxon>Metastrongylidae</taxon>
        <taxon>Dictyocaulus</taxon>
    </lineage>
</organism>
<keyword evidence="3" id="KW-1185">Reference proteome</keyword>
<sequence>MYHRLTSSTLKRKLVATQLAPGQIRASKAYHRERKKQNNGYGWDTVIKFYKWPSPLMQQKWDEASKCVLVTNEWSEVIIGFIRVSFMASLSDMPYGIDTSTTTKGIPNGALTVIIIAAVAIMSVVITLLCMLVSNRKSRRTQQREQLQVFSTLSVLWLAARTAREIPPAYRKTQPQ</sequence>
<reference evidence="3" key="2">
    <citation type="journal article" date="2016" name="Sci. Rep.">
        <title>Dictyocaulus viviparus genome, variome and transcriptome elucidate lungworm biology and support future intervention.</title>
        <authorList>
            <person name="McNulty S.N."/>
            <person name="Strube C."/>
            <person name="Rosa B.A."/>
            <person name="Martin J.C."/>
            <person name="Tyagi R."/>
            <person name="Choi Y.J."/>
            <person name="Wang Q."/>
            <person name="Hallsworth Pepin K."/>
            <person name="Zhang X."/>
            <person name="Ozersky P."/>
            <person name="Wilson R.K."/>
            <person name="Sternberg P.W."/>
            <person name="Gasser R.B."/>
            <person name="Mitreva M."/>
        </authorList>
    </citation>
    <scope>NUCLEOTIDE SEQUENCE [LARGE SCALE GENOMIC DNA]</scope>
    <source>
        <strain evidence="3">HannoverDv2000</strain>
    </source>
</reference>
<feature type="transmembrane region" description="Helical" evidence="1">
    <location>
        <begin position="110"/>
        <end position="134"/>
    </location>
</feature>
<dbReference type="AlphaFoldDB" id="A0A0D8X8N5"/>
<protein>
    <submittedName>
        <fullName evidence="2">Uncharacterized protein</fullName>
    </submittedName>
</protein>
<name>A0A0D8X8N5_DICVI</name>
<keyword evidence="1" id="KW-0472">Membrane</keyword>
<keyword evidence="1" id="KW-1133">Transmembrane helix</keyword>
<evidence type="ECO:0000313" key="3">
    <source>
        <dbReference type="Proteomes" id="UP000053766"/>
    </source>
</evidence>
<evidence type="ECO:0000256" key="1">
    <source>
        <dbReference type="SAM" id="Phobius"/>
    </source>
</evidence>
<proteinExistence type="predicted"/>
<dbReference type="Proteomes" id="UP000053766">
    <property type="component" value="Unassembled WGS sequence"/>
</dbReference>